<dbReference type="PANTHER" id="PTHR31527:SF0">
    <property type="entry name" value="RE64534P"/>
    <property type="match status" value="1"/>
</dbReference>
<name>A0ABT4JBA7_9RHOB</name>
<sequence>MTEEDVDKVLSLIPARRGVAARIKKGQIVTVINTHGSQVIDTWAFSARDVAEFMSMEHSRGAMLRLNPQSGDTLRSNRRRPMLTLVEDTSGGVHDTLIAACDRYRYEQLGHVGYHDNCTDNLAQALSELGLTATETPSPLNLFMNIPVHPDQTLSFEPPVSKPGSYISLRAEMDLVIAFSACPQDLVPVNGAACVPTEAHFRIEDARPG</sequence>
<dbReference type="RefSeq" id="WP_268944437.1">
    <property type="nucleotide sequence ID" value="NZ_JAPTYD010000089.1"/>
</dbReference>
<dbReference type="Proteomes" id="UP001149822">
    <property type="component" value="Unassembled WGS sequence"/>
</dbReference>
<dbReference type="Pfam" id="PF09347">
    <property type="entry name" value="DUF1989"/>
    <property type="match status" value="1"/>
</dbReference>
<evidence type="ECO:0000313" key="2">
    <source>
        <dbReference type="EMBL" id="MCZ0964345.1"/>
    </source>
</evidence>
<feature type="domain" description="DUF1989" evidence="1">
    <location>
        <begin position="13"/>
        <end position="176"/>
    </location>
</feature>
<gene>
    <name evidence="2" type="ORF">OU682_22515</name>
</gene>
<protein>
    <submittedName>
        <fullName evidence="2">Urea carboxylase-associated family protein</fullName>
    </submittedName>
</protein>
<comment type="caution">
    <text evidence="2">The sequence shown here is derived from an EMBL/GenBank/DDBJ whole genome shotgun (WGS) entry which is preliminary data.</text>
</comment>
<organism evidence="2 3">
    <name type="scientific">Paracoccus benzoatiresistens</name>
    <dbReference type="NCBI Taxonomy" id="2997341"/>
    <lineage>
        <taxon>Bacteria</taxon>
        <taxon>Pseudomonadati</taxon>
        <taxon>Pseudomonadota</taxon>
        <taxon>Alphaproteobacteria</taxon>
        <taxon>Rhodobacterales</taxon>
        <taxon>Paracoccaceae</taxon>
        <taxon>Paracoccus</taxon>
    </lineage>
</organism>
<dbReference type="EMBL" id="JAPTYD010000089">
    <property type="protein sequence ID" value="MCZ0964345.1"/>
    <property type="molecule type" value="Genomic_DNA"/>
</dbReference>
<dbReference type="PANTHER" id="PTHR31527">
    <property type="entry name" value="RE64534P"/>
    <property type="match status" value="1"/>
</dbReference>
<evidence type="ECO:0000259" key="1">
    <source>
        <dbReference type="Pfam" id="PF09347"/>
    </source>
</evidence>
<accession>A0ABT4JBA7</accession>
<dbReference type="InterPro" id="IPR018959">
    <property type="entry name" value="DUF1989"/>
</dbReference>
<reference evidence="2" key="1">
    <citation type="submission" date="2022-12" db="EMBL/GenBank/DDBJ databases">
        <title>Paracoccus sp. EF6 isolated from a lake water.</title>
        <authorList>
            <person name="Liu H."/>
        </authorList>
    </citation>
    <scope>NUCLEOTIDE SEQUENCE</scope>
    <source>
        <strain evidence="2">EF6</strain>
    </source>
</reference>
<keyword evidence="3" id="KW-1185">Reference proteome</keyword>
<evidence type="ECO:0000313" key="3">
    <source>
        <dbReference type="Proteomes" id="UP001149822"/>
    </source>
</evidence>
<proteinExistence type="predicted"/>